<keyword evidence="2 5" id="KW-0812">Transmembrane</keyword>
<dbReference type="GO" id="GO:0016655">
    <property type="term" value="F:oxidoreductase activity, acting on NAD(P)H, quinone or similar compound as acceptor"/>
    <property type="evidence" value="ECO:0007669"/>
    <property type="project" value="UniProtKB-UniRule"/>
</dbReference>
<proteinExistence type="inferred from homology"/>
<feature type="transmembrane region" description="Helical" evidence="5">
    <location>
        <begin position="260"/>
        <end position="277"/>
    </location>
</feature>
<protein>
    <recommendedName>
        <fullName evidence="5">NADH-quinone oxidoreductase subunit H</fullName>
        <ecNumber evidence="5">7.1.1.-</ecNumber>
    </recommendedName>
    <alternativeName>
        <fullName evidence="5">NADH dehydrogenase I subunit H</fullName>
    </alternativeName>
    <alternativeName>
        <fullName evidence="5">NDH-1 subunit H</fullName>
    </alternativeName>
</protein>
<reference evidence="7 8" key="1">
    <citation type="journal article" date="2009" name="J. Bacteriol.">
        <title>Draft genome sequence of the extremely acidophilic bacterium Acidithiobacillus caldus ATCC 51756 reveals metabolic versatility in the genus Acidithiobacillus.</title>
        <authorList>
            <person name="Valdes J."/>
            <person name="Quatrini R."/>
            <person name="Hallberg K."/>
            <person name="Dopson M."/>
            <person name="Valenzuela P.D."/>
            <person name="Holmes D.S."/>
        </authorList>
    </citation>
    <scope>NUCLEOTIDE SEQUENCE [LARGE SCALE GENOMIC DNA]</scope>
    <source>
        <strain evidence="8">ATCC 51756 / DSM 8584 / KU</strain>
    </source>
</reference>
<dbReference type="GO" id="GO:0009060">
    <property type="term" value="P:aerobic respiration"/>
    <property type="evidence" value="ECO:0007669"/>
    <property type="project" value="TreeGrafter"/>
</dbReference>
<keyword evidence="7" id="KW-0560">Oxidoreductase</keyword>
<dbReference type="HAMAP" id="MF_01350">
    <property type="entry name" value="NDH1_NuoH"/>
    <property type="match status" value="1"/>
</dbReference>
<name>A0A059ZXP2_ACICK</name>
<comment type="subunit">
    <text evidence="5">NDH-1 is composed of 14 different subunits. Subunits NuoA, H, J, K, L, M, N constitute the membrane sector of the complex.</text>
</comment>
<dbReference type="HOGENOM" id="CLU_015134_0_1_6"/>
<dbReference type="eggNOG" id="COG1005">
    <property type="taxonomic scope" value="Bacteria"/>
</dbReference>
<keyword evidence="5" id="KW-1278">Translocase</keyword>
<dbReference type="EMBL" id="CP005986">
    <property type="protein sequence ID" value="AIA56265.1"/>
    <property type="molecule type" value="Genomic_DNA"/>
</dbReference>
<dbReference type="InterPro" id="IPR001694">
    <property type="entry name" value="NADH_UbQ_OxRdtase_su1/FPO"/>
</dbReference>
<feature type="transmembrane region" description="Helical" evidence="5">
    <location>
        <begin position="226"/>
        <end position="248"/>
    </location>
</feature>
<comment type="subcellular location">
    <subcellularLocation>
        <location evidence="5 6">Cell membrane</location>
        <topology evidence="5 6">Multi-pass membrane protein</topology>
    </subcellularLocation>
    <subcellularLocation>
        <location evidence="1">Membrane</location>
        <topology evidence="1">Multi-pass membrane protein</topology>
    </subcellularLocation>
</comment>
<comment type="function">
    <text evidence="5">NDH-1 shuttles electrons from NADH, via FMN and iron-sulfur (Fe-S) centers, to quinones in the respiratory chain. The immediate electron acceptor for the enzyme in this species is believed to be ubiquinone. Couples the redox reaction to proton translocation (for every two electrons transferred, four hydrogen ions are translocated across the cytoplasmic membrane), and thus conserves the redox energy in a proton gradient. This subunit may bind ubiquinone.</text>
</comment>
<dbReference type="KEGG" id="acz:Acaty_c2421"/>
<dbReference type="AlphaFoldDB" id="A0A059ZXP2"/>
<dbReference type="NCBIfam" id="NF004741">
    <property type="entry name" value="PRK06076.1-2"/>
    <property type="match status" value="1"/>
</dbReference>
<feature type="transmembrane region" description="Helical" evidence="5">
    <location>
        <begin position="297"/>
        <end position="319"/>
    </location>
</feature>
<feature type="transmembrane region" description="Helical" evidence="5">
    <location>
        <begin position="151"/>
        <end position="173"/>
    </location>
</feature>
<evidence type="ECO:0000256" key="1">
    <source>
        <dbReference type="ARBA" id="ARBA00004141"/>
    </source>
</evidence>
<comment type="caution">
    <text evidence="5">Lacks conserved residue(s) required for the propagation of feature annotation.</text>
</comment>
<evidence type="ECO:0000256" key="3">
    <source>
        <dbReference type="ARBA" id="ARBA00022989"/>
    </source>
</evidence>
<comment type="similarity">
    <text evidence="5 6">Belongs to the complex I subunit 1 family.</text>
</comment>
<evidence type="ECO:0000313" key="8">
    <source>
        <dbReference type="Proteomes" id="UP000005522"/>
    </source>
</evidence>
<evidence type="ECO:0000256" key="6">
    <source>
        <dbReference type="RuleBase" id="RU000471"/>
    </source>
</evidence>
<keyword evidence="5 6" id="KW-0520">NAD</keyword>
<dbReference type="GO" id="GO:0048038">
    <property type="term" value="F:quinone binding"/>
    <property type="evidence" value="ECO:0007669"/>
    <property type="project" value="UniProtKB-KW"/>
</dbReference>
<evidence type="ECO:0000256" key="2">
    <source>
        <dbReference type="ARBA" id="ARBA00022692"/>
    </source>
</evidence>
<keyword evidence="5 7" id="KW-0830">Ubiquinone</keyword>
<dbReference type="Proteomes" id="UP000005522">
    <property type="component" value="Chromosome"/>
</dbReference>
<evidence type="ECO:0000256" key="5">
    <source>
        <dbReference type="HAMAP-Rule" id="MF_01350"/>
    </source>
</evidence>
<feature type="transmembrane region" description="Helical" evidence="5">
    <location>
        <begin position="73"/>
        <end position="95"/>
    </location>
</feature>
<evidence type="ECO:0000313" key="7">
    <source>
        <dbReference type="EMBL" id="AIA56265.1"/>
    </source>
</evidence>
<comment type="catalytic activity">
    <reaction evidence="5">
        <text>a quinone + NADH + 5 H(+)(in) = a quinol + NAD(+) + 4 H(+)(out)</text>
        <dbReference type="Rhea" id="RHEA:57888"/>
        <dbReference type="ChEBI" id="CHEBI:15378"/>
        <dbReference type="ChEBI" id="CHEBI:24646"/>
        <dbReference type="ChEBI" id="CHEBI:57540"/>
        <dbReference type="ChEBI" id="CHEBI:57945"/>
        <dbReference type="ChEBI" id="CHEBI:132124"/>
    </reaction>
</comment>
<dbReference type="Pfam" id="PF00146">
    <property type="entry name" value="NADHdh"/>
    <property type="match status" value="1"/>
</dbReference>
<evidence type="ECO:0000256" key="4">
    <source>
        <dbReference type="ARBA" id="ARBA00023136"/>
    </source>
</evidence>
<sequence length="320" mass="34992">MSVVWTALGMVLTILLLLGLAGFLVFAERRVLALLQNRWGPNRLGPLGVGQALADALKLLSKADFLPSFADPWLYRLAPLVVAFSALAAFAVVPLDPHLSWAGDWQIGLLFLLALSSLHVYGVFLGGWASGNKFALYGAIRAVAQLVSYELPMGLSLLAIVLLSGSLSLVGIVTAQSLPYILLQPLGFLIFLIAGMAETERLPFDLPEAESELVAGYHTEYGGMPFGFFFLGEYVSLVLTAILTSLLYLGGWHGPWAPGWLWLLGKSALLIFFFFWLRATLPRPRYDQLLHLGWQWLLPLALVNLMGTAVVAAGLRWGWL</sequence>
<dbReference type="EC" id="7.1.1.-" evidence="5"/>
<keyword evidence="5" id="KW-1003">Cell membrane</keyword>
<dbReference type="PROSITE" id="PS00668">
    <property type="entry name" value="COMPLEX1_ND1_2"/>
    <property type="match status" value="1"/>
</dbReference>
<dbReference type="GO" id="GO:0005886">
    <property type="term" value="C:plasma membrane"/>
    <property type="evidence" value="ECO:0007669"/>
    <property type="project" value="UniProtKB-SubCell"/>
</dbReference>
<gene>
    <name evidence="5" type="primary">nuoH</name>
    <name evidence="7" type="ORF">Acaty_c2421</name>
</gene>
<dbReference type="PANTHER" id="PTHR11432:SF3">
    <property type="entry name" value="NADH-UBIQUINONE OXIDOREDUCTASE CHAIN 1"/>
    <property type="match status" value="1"/>
</dbReference>
<accession>A0A059ZXP2</accession>
<feature type="transmembrane region" description="Helical" evidence="5">
    <location>
        <begin position="180"/>
        <end position="197"/>
    </location>
</feature>
<keyword evidence="5" id="KW-0874">Quinone</keyword>
<keyword evidence="3 5" id="KW-1133">Transmembrane helix</keyword>
<dbReference type="GO" id="GO:0003954">
    <property type="term" value="F:NADH dehydrogenase activity"/>
    <property type="evidence" value="ECO:0007669"/>
    <property type="project" value="TreeGrafter"/>
</dbReference>
<dbReference type="RefSeq" id="WP_004868995.1">
    <property type="nucleotide sequence ID" value="NZ_CP005986.1"/>
</dbReference>
<feature type="transmembrane region" description="Helical" evidence="5">
    <location>
        <begin position="107"/>
        <end position="131"/>
    </location>
</feature>
<dbReference type="InterPro" id="IPR018086">
    <property type="entry name" value="NADH_UbQ_OxRdtase_su1_CS"/>
</dbReference>
<dbReference type="PANTHER" id="PTHR11432">
    <property type="entry name" value="NADH DEHYDROGENASE SUBUNIT 1"/>
    <property type="match status" value="1"/>
</dbReference>
<organism evidence="7 8">
    <name type="scientific">Acidithiobacillus caldus (strain ATCC 51756 / DSM 8584 / KU)</name>
    <dbReference type="NCBI Taxonomy" id="637389"/>
    <lineage>
        <taxon>Bacteria</taxon>
        <taxon>Pseudomonadati</taxon>
        <taxon>Pseudomonadota</taxon>
        <taxon>Acidithiobacillia</taxon>
        <taxon>Acidithiobacillales</taxon>
        <taxon>Acidithiobacillaceae</taxon>
        <taxon>Acidithiobacillus</taxon>
    </lineage>
</organism>
<keyword evidence="4 5" id="KW-0472">Membrane</keyword>